<dbReference type="EC" id="1.8.4.12" evidence="2 9"/>
<dbReference type="InterPro" id="IPR011057">
    <property type="entry name" value="Mss4-like_sf"/>
</dbReference>
<feature type="binding site" evidence="9">
    <location>
        <position position="110"/>
    </location>
    <ligand>
        <name>Zn(2+)</name>
        <dbReference type="ChEBI" id="CHEBI:29105"/>
    </ligand>
</feature>
<dbReference type="SUPFAM" id="SSF51316">
    <property type="entry name" value="Mss4-like"/>
    <property type="match status" value="1"/>
</dbReference>
<dbReference type="InterPro" id="IPR002579">
    <property type="entry name" value="Met_Sox_Rdtase_MsrB_dom"/>
</dbReference>
<reference evidence="11 12" key="1">
    <citation type="journal article" date="2010" name="J. Bacteriol.">
        <title>Genome sequence of the oligotrophic marine Gammaproteobacterium HTCC2143, isolated from the Oregon Coast.</title>
        <authorList>
            <person name="Oh H.M."/>
            <person name="Kang I."/>
            <person name="Ferriera S."/>
            <person name="Giovannoni S.J."/>
            <person name="Cho J.C."/>
        </authorList>
    </citation>
    <scope>NUCLEOTIDE SEQUENCE [LARGE SCALE GENOMIC DNA]</scope>
    <source>
        <strain evidence="11 12">HTCC2143</strain>
    </source>
</reference>
<keyword evidence="6 9" id="KW-0560">Oxidoreductase</keyword>
<dbReference type="PANTHER" id="PTHR10173:SF52">
    <property type="entry name" value="METHIONINE-R-SULFOXIDE REDUCTASE B1"/>
    <property type="match status" value="1"/>
</dbReference>
<dbReference type="GO" id="GO:0005737">
    <property type="term" value="C:cytoplasm"/>
    <property type="evidence" value="ECO:0007669"/>
    <property type="project" value="TreeGrafter"/>
</dbReference>
<evidence type="ECO:0000256" key="2">
    <source>
        <dbReference type="ARBA" id="ARBA00012499"/>
    </source>
</evidence>
<organism evidence="11 12">
    <name type="scientific">marine gamma proteobacterium HTCC2143</name>
    <dbReference type="NCBI Taxonomy" id="247633"/>
    <lineage>
        <taxon>Bacteria</taxon>
        <taxon>Pseudomonadati</taxon>
        <taxon>Pseudomonadota</taxon>
        <taxon>Gammaproteobacteria</taxon>
        <taxon>Cellvibrionales</taxon>
        <taxon>Spongiibacteraceae</taxon>
        <taxon>BD1-7 clade</taxon>
    </lineage>
</organism>
<evidence type="ECO:0000313" key="11">
    <source>
        <dbReference type="EMBL" id="EAW31708.1"/>
    </source>
</evidence>
<comment type="cofactor">
    <cofactor evidence="9">
        <name>Zn(2+)</name>
        <dbReference type="ChEBI" id="CHEBI:29105"/>
    </cofactor>
    <text evidence="9">Binds 1 zinc ion per subunit. The zinc ion is important for the structural integrity of the protein.</text>
</comment>
<name>A0YAX8_9GAMM</name>
<evidence type="ECO:0000256" key="3">
    <source>
        <dbReference type="ARBA" id="ARBA00021130"/>
    </source>
</evidence>
<dbReference type="PROSITE" id="PS51790">
    <property type="entry name" value="MSRB"/>
    <property type="match status" value="1"/>
</dbReference>
<comment type="similarity">
    <text evidence="1 9">Belongs to the MsrB Met sulfoxide reductase family.</text>
</comment>
<evidence type="ECO:0000313" key="12">
    <source>
        <dbReference type="Proteomes" id="UP000004931"/>
    </source>
</evidence>
<protein>
    <recommendedName>
        <fullName evidence="3 9">Peptide methionine sulfoxide reductase MsrB</fullName>
        <ecNumber evidence="2 9">1.8.4.12</ecNumber>
    </recommendedName>
    <alternativeName>
        <fullName evidence="8 9">Peptide-methionine (R)-S-oxide reductase</fullName>
    </alternativeName>
</protein>
<dbReference type="NCBIfam" id="TIGR00357">
    <property type="entry name" value="peptide-methionine (R)-S-oxide reductase MsrB"/>
    <property type="match status" value="1"/>
</dbReference>
<dbReference type="PANTHER" id="PTHR10173">
    <property type="entry name" value="METHIONINE SULFOXIDE REDUCTASE"/>
    <property type="match status" value="1"/>
</dbReference>
<dbReference type="Pfam" id="PF01641">
    <property type="entry name" value="SelR"/>
    <property type="match status" value="1"/>
</dbReference>
<dbReference type="GO" id="GO:0033743">
    <property type="term" value="F:peptide-methionine (R)-S-oxide reductase activity"/>
    <property type="evidence" value="ECO:0007669"/>
    <property type="project" value="UniProtKB-UniRule"/>
</dbReference>
<comment type="caution">
    <text evidence="11">The sequence shown here is derived from an EMBL/GenBank/DDBJ whole genome shotgun (WGS) entry which is preliminary data.</text>
</comment>
<dbReference type="EMBL" id="AAVT01000002">
    <property type="protein sequence ID" value="EAW31708.1"/>
    <property type="molecule type" value="Genomic_DNA"/>
</dbReference>
<evidence type="ECO:0000256" key="7">
    <source>
        <dbReference type="ARBA" id="ARBA00048488"/>
    </source>
</evidence>
<dbReference type="GO" id="GO:0030091">
    <property type="term" value="P:protein repair"/>
    <property type="evidence" value="ECO:0007669"/>
    <property type="project" value="InterPro"/>
</dbReference>
<dbReference type="FunFam" id="2.170.150.20:FF:000001">
    <property type="entry name" value="Peptide methionine sulfoxide reductase MsrB"/>
    <property type="match status" value="1"/>
</dbReference>
<dbReference type="Proteomes" id="UP000004931">
    <property type="component" value="Unassembled WGS sequence"/>
</dbReference>
<dbReference type="OrthoDB" id="9785497at2"/>
<evidence type="ECO:0000256" key="4">
    <source>
        <dbReference type="ARBA" id="ARBA00022723"/>
    </source>
</evidence>
<keyword evidence="4 9" id="KW-0479">Metal-binding</keyword>
<dbReference type="HAMAP" id="MF_01400">
    <property type="entry name" value="MsrB"/>
    <property type="match status" value="1"/>
</dbReference>
<dbReference type="AlphaFoldDB" id="A0YAX8"/>
<keyword evidence="12" id="KW-1185">Reference proteome</keyword>
<dbReference type="STRING" id="247633.GP2143_04640"/>
<dbReference type="GO" id="GO:0006979">
    <property type="term" value="P:response to oxidative stress"/>
    <property type="evidence" value="ECO:0007669"/>
    <property type="project" value="InterPro"/>
</dbReference>
<evidence type="ECO:0000256" key="9">
    <source>
        <dbReference type="HAMAP-Rule" id="MF_01400"/>
    </source>
</evidence>
<feature type="active site" description="Nucleophile" evidence="9">
    <location>
        <position position="130"/>
    </location>
</feature>
<sequence length="142" mass="15997">MLLIFGKEALIVSQIKKSDEEWRQQLTEEEYHICRNKGTDRAFSGEFCDTKTTGHYLCTCCGEELFESTTKYDSGCGWPSFYQPLTAEVIAEERDASLGMVRTEVMCSRCGSHLGHVFNDGPNPTGLRYCVNSTSLKFKGLE</sequence>
<gene>
    <name evidence="9" type="primary">msrB</name>
    <name evidence="11" type="ORF">GP2143_04640</name>
</gene>
<feature type="binding site" evidence="9">
    <location>
        <position position="58"/>
    </location>
    <ligand>
        <name>Zn(2+)</name>
        <dbReference type="ChEBI" id="CHEBI:29105"/>
    </ligand>
</feature>
<feature type="binding site" evidence="9">
    <location>
        <position position="107"/>
    </location>
    <ligand>
        <name>Zn(2+)</name>
        <dbReference type="ChEBI" id="CHEBI:29105"/>
    </ligand>
</feature>
<dbReference type="InterPro" id="IPR028427">
    <property type="entry name" value="Met_Sox_Rdtase_MsrB"/>
</dbReference>
<evidence type="ECO:0000256" key="8">
    <source>
        <dbReference type="ARBA" id="ARBA00075819"/>
    </source>
</evidence>
<proteinExistence type="inferred from homology"/>
<evidence type="ECO:0000256" key="1">
    <source>
        <dbReference type="ARBA" id="ARBA00007174"/>
    </source>
</evidence>
<dbReference type="eggNOG" id="COG0229">
    <property type="taxonomic scope" value="Bacteria"/>
</dbReference>
<keyword evidence="5 9" id="KW-0862">Zinc</keyword>
<evidence type="ECO:0000259" key="10">
    <source>
        <dbReference type="PROSITE" id="PS51790"/>
    </source>
</evidence>
<feature type="binding site" evidence="9">
    <location>
        <position position="61"/>
    </location>
    <ligand>
        <name>Zn(2+)</name>
        <dbReference type="ChEBI" id="CHEBI:29105"/>
    </ligand>
</feature>
<evidence type="ECO:0000256" key="5">
    <source>
        <dbReference type="ARBA" id="ARBA00022833"/>
    </source>
</evidence>
<dbReference type="GO" id="GO:0008270">
    <property type="term" value="F:zinc ion binding"/>
    <property type="evidence" value="ECO:0007669"/>
    <property type="project" value="UniProtKB-UniRule"/>
</dbReference>
<evidence type="ECO:0000256" key="6">
    <source>
        <dbReference type="ARBA" id="ARBA00023002"/>
    </source>
</evidence>
<accession>A0YAX8</accession>
<comment type="catalytic activity">
    <reaction evidence="7 9">
        <text>L-methionyl-[protein] + [thioredoxin]-disulfide + H2O = L-methionyl-(R)-S-oxide-[protein] + [thioredoxin]-dithiol</text>
        <dbReference type="Rhea" id="RHEA:24164"/>
        <dbReference type="Rhea" id="RHEA-COMP:10698"/>
        <dbReference type="Rhea" id="RHEA-COMP:10700"/>
        <dbReference type="Rhea" id="RHEA-COMP:12313"/>
        <dbReference type="Rhea" id="RHEA-COMP:12314"/>
        <dbReference type="ChEBI" id="CHEBI:15377"/>
        <dbReference type="ChEBI" id="CHEBI:16044"/>
        <dbReference type="ChEBI" id="CHEBI:29950"/>
        <dbReference type="ChEBI" id="CHEBI:45764"/>
        <dbReference type="ChEBI" id="CHEBI:50058"/>
        <dbReference type="EC" id="1.8.4.12"/>
    </reaction>
</comment>
<dbReference type="Gene3D" id="2.170.150.20">
    <property type="entry name" value="Peptide methionine sulfoxide reductase"/>
    <property type="match status" value="1"/>
</dbReference>
<feature type="domain" description="MsrB" evidence="10">
    <location>
        <begin position="19"/>
        <end position="141"/>
    </location>
</feature>